<dbReference type="RefSeq" id="WP_154361823.1">
    <property type="nucleotide sequence ID" value="NZ_WKJM01000001.1"/>
</dbReference>
<gene>
    <name evidence="1" type="ORF">GJ697_01425</name>
</gene>
<dbReference type="Proteomes" id="UP000481037">
    <property type="component" value="Unassembled WGS sequence"/>
</dbReference>
<accession>A0A6L5QB04</accession>
<sequence>MVLAQVAAELVATVLAGQAAVAPVVAVQAVVEQVGAVLAAMVLGVTEQVEVVRVIRSRIAVHLGSLHARSMKPVRPLGLACLMN</sequence>
<organism evidence="1 2">
    <name type="scientific">Duganella alba</name>
    <dbReference type="NCBI Taxonomy" id="2666081"/>
    <lineage>
        <taxon>Bacteria</taxon>
        <taxon>Pseudomonadati</taxon>
        <taxon>Pseudomonadota</taxon>
        <taxon>Betaproteobacteria</taxon>
        <taxon>Burkholderiales</taxon>
        <taxon>Oxalobacteraceae</taxon>
        <taxon>Telluria group</taxon>
        <taxon>Duganella</taxon>
    </lineage>
</organism>
<comment type="caution">
    <text evidence="1">The sequence shown here is derived from an EMBL/GenBank/DDBJ whole genome shotgun (WGS) entry which is preliminary data.</text>
</comment>
<name>A0A6L5QB04_9BURK</name>
<evidence type="ECO:0000313" key="2">
    <source>
        <dbReference type="Proteomes" id="UP000481037"/>
    </source>
</evidence>
<reference evidence="1 2" key="1">
    <citation type="submission" date="2019-11" db="EMBL/GenBank/DDBJ databases">
        <title>Novel species isolated from a subtropical stream in China.</title>
        <authorList>
            <person name="Lu H."/>
        </authorList>
    </citation>
    <scope>NUCLEOTIDE SEQUENCE [LARGE SCALE GENOMIC DNA]</scope>
    <source>
        <strain evidence="1 2">FT25W</strain>
    </source>
</reference>
<dbReference type="AlphaFoldDB" id="A0A6L5QB04"/>
<evidence type="ECO:0000313" key="1">
    <source>
        <dbReference type="EMBL" id="MRX06492.1"/>
    </source>
</evidence>
<keyword evidence="2" id="KW-1185">Reference proteome</keyword>
<proteinExistence type="predicted"/>
<dbReference type="EMBL" id="WKJM01000001">
    <property type="protein sequence ID" value="MRX06492.1"/>
    <property type="molecule type" value="Genomic_DNA"/>
</dbReference>
<protein>
    <submittedName>
        <fullName evidence="1">Uncharacterized protein</fullName>
    </submittedName>
</protein>